<dbReference type="EMBL" id="LR899011">
    <property type="protein sequence ID" value="CAD7085963.1"/>
    <property type="molecule type" value="Genomic_DNA"/>
</dbReference>
<dbReference type="GO" id="GO:0007274">
    <property type="term" value="P:neuromuscular synaptic transmission"/>
    <property type="evidence" value="ECO:0007669"/>
    <property type="project" value="TreeGrafter"/>
</dbReference>
<evidence type="ECO:0000256" key="1">
    <source>
        <dbReference type="SAM" id="Phobius"/>
    </source>
</evidence>
<protein>
    <submittedName>
        <fullName evidence="2">Uncharacterized protein</fullName>
    </submittedName>
</protein>
<sequence length="245" mass="27933">MMQEGSHEPGLYVLDCIFSVLVVGTLVVVAWRGSWVFLDLTLYPGNPTYSAWGSLVIGYGIVGLTFALQPIMRWTCDRLTGLWRIAVADIFLFLSFLGTINVWRGVWQLLDIYFLPDNRLLSDWLTHGLSFVLLALLNCSNSVLVRGVYIDAEEPAGQCVVFPIHYIRLFFQKERTKKQRRLLDALERQDQNNTMFLLDKSQTNNIKIVKSNVGKLSDPEMKQLTNLTNLSERTKNGTDQNVLKD</sequence>
<dbReference type="PANTHER" id="PTHR35270:SF2">
    <property type="entry name" value="FUSELESS, ISOFORM A"/>
    <property type="match status" value="1"/>
</dbReference>
<dbReference type="GO" id="GO:0070073">
    <property type="term" value="P:clustering of voltage-gated calcium channels"/>
    <property type="evidence" value="ECO:0007669"/>
    <property type="project" value="TreeGrafter"/>
</dbReference>
<keyword evidence="1" id="KW-0472">Membrane</keyword>
<dbReference type="GO" id="GO:0042734">
    <property type="term" value="C:presynaptic membrane"/>
    <property type="evidence" value="ECO:0007669"/>
    <property type="project" value="TreeGrafter"/>
</dbReference>
<dbReference type="PANTHER" id="PTHR35270">
    <property type="entry name" value="FUSELESS, ISOFORM A"/>
    <property type="match status" value="1"/>
</dbReference>
<reference evidence="2 3" key="1">
    <citation type="submission" date="2020-11" db="EMBL/GenBank/DDBJ databases">
        <authorList>
            <person name="Wallbank WR R."/>
            <person name="Pardo Diaz C."/>
            <person name="Kozak K."/>
            <person name="Martin S."/>
            <person name="Jiggins C."/>
            <person name="Moest M."/>
            <person name="Warren A I."/>
            <person name="Generalovic N T."/>
            <person name="Byers J.R.P. K."/>
            <person name="Montejo-Kovacevich G."/>
            <person name="Yen C E."/>
        </authorList>
    </citation>
    <scope>NUCLEOTIDE SEQUENCE [LARGE SCALE GENOMIC DNA]</scope>
</reference>
<dbReference type="GO" id="GO:0007270">
    <property type="term" value="P:neuron-neuron synaptic transmission"/>
    <property type="evidence" value="ECO:0007669"/>
    <property type="project" value="TreeGrafter"/>
</dbReference>
<evidence type="ECO:0000313" key="3">
    <source>
        <dbReference type="Proteomes" id="UP000594454"/>
    </source>
</evidence>
<dbReference type="InParanoid" id="A0A7R8USY7"/>
<organism evidence="2 3">
    <name type="scientific">Hermetia illucens</name>
    <name type="common">Black soldier fly</name>
    <dbReference type="NCBI Taxonomy" id="343691"/>
    <lineage>
        <taxon>Eukaryota</taxon>
        <taxon>Metazoa</taxon>
        <taxon>Ecdysozoa</taxon>
        <taxon>Arthropoda</taxon>
        <taxon>Hexapoda</taxon>
        <taxon>Insecta</taxon>
        <taxon>Pterygota</taxon>
        <taxon>Neoptera</taxon>
        <taxon>Endopterygota</taxon>
        <taxon>Diptera</taxon>
        <taxon>Brachycera</taxon>
        <taxon>Stratiomyomorpha</taxon>
        <taxon>Stratiomyidae</taxon>
        <taxon>Hermetiinae</taxon>
        <taxon>Hermetia</taxon>
    </lineage>
</organism>
<accession>A0A7R8USY7</accession>
<dbReference type="AlphaFoldDB" id="A0A7R8USY7"/>
<keyword evidence="3" id="KW-1185">Reference proteome</keyword>
<keyword evidence="1" id="KW-1133">Transmembrane helix</keyword>
<name>A0A7R8USY7_HERIL</name>
<feature type="transmembrane region" description="Helical" evidence="1">
    <location>
        <begin position="12"/>
        <end position="31"/>
    </location>
</feature>
<gene>
    <name evidence="2" type="ORF">HERILL_LOCUS8770</name>
</gene>
<dbReference type="Pfam" id="PF15993">
    <property type="entry name" value="Fuseless"/>
    <property type="match status" value="1"/>
</dbReference>
<dbReference type="OrthoDB" id="45313at2759"/>
<evidence type="ECO:0000313" key="2">
    <source>
        <dbReference type="EMBL" id="CAD7085963.1"/>
    </source>
</evidence>
<proteinExistence type="predicted"/>
<dbReference type="Proteomes" id="UP000594454">
    <property type="component" value="Chromosome 3"/>
</dbReference>
<feature type="transmembrane region" description="Helical" evidence="1">
    <location>
        <begin position="124"/>
        <end position="145"/>
    </location>
</feature>
<keyword evidence="1" id="KW-0812">Transmembrane</keyword>
<feature type="transmembrane region" description="Helical" evidence="1">
    <location>
        <begin position="51"/>
        <end position="69"/>
    </location>
</feature>
<feature type="transmembrane region" description="Helical" evidence="1">
    <location>
        <begin position="81"/>
        <end position="104"/>
    </location>
</feature>
<dbReference type="InterPro" id="IPR032751">
    <property type="entry name" value="Fuseless"/>
</dbReference>